<dbReference type="RefSeq" id="XP_070914596.1">
    <property type="nucleotide sequence ID" value="XM_071058495.1"/>
</dbReference>
<comment type="caution">
    <text evidence="2">The sequence shown here is derived from an EMBL/GenBank/DDBJ whole genome shotgun (WGS) entry which is preliminary data.</text>
</comment>
<dbReference type="GeneID" id="98173818"/>
<reference evidence="2 3" key="1">
    <citation type="submission" date="2024-09" db="EMBL/GenBank/DDBJ databases">
        <title>Itraconazole resistance in Madurella fahalii resulting from another homologue of gene encoding cytochrome P450 14-alpha sterol demethylase (CYP51).</title>
        <authorList>
            <person name="Yoshioka I."/>
            <person name="Fahal A.H."/>
            <person name="Kaneko S."/>
            <person name="Yaguchi T."/>
        </authorList>
    </citation>
    <scope>NUCLEOTIDE SEQUENCE [LARGE SCALE GENOMIC DNA]</scope>
    <source>
        <strain evidence="2 3">IFM 68171</strain>
    </source>
</reference>
<keyword evidence="3" id="KW-1185">Reference proteome</keyword>
<name>A0ABQ0G514_9PEZI</name>
<sequence>MSGPTTAQPSNPASEDGEFWRWLDGYLKGIIVISVFGGQITFTVLVSDIADPADTIQADRNNPDPSLIPTFARETVRTFLGISWLLFTVSLGIAVFVKTVLSDTKGRNWLVRKLGTDGFSRLYSTLTFLLNALSVSPFLFLALATAAYLPVVGWIGTAFVSLFAIAVGIFWVILD</sequence>
<feature type="transmembrane region" description="Helical" evidence="1">
    <location>
        <begin position="122"/>
        <end position="148"/>
    </location>
</feature>
<evidence type="ECO:0000256" key="1">
    <source>
        <dbReference type="SAM" id="Phobius"/>
    </source>
</evidence>
<feature type="transmembrane region" description="Helical" evidence="1">
    <location>
        <begin position="154"/>
        <end position="174"/>
    </location>
</feature>
<feature type="transmembrane region" description="Helical" evidence="1">
    <location>
        <begin position="79"/>
        <end position="101"/>
    </location>
</feature>
<keyword evidence="1" id="KW-0812">Transmembrane</keyword>
<proteinExistence type="predicted"/>
<evidence type="ECO:0000313" key="2">
    <source>
        <dbReference type="EMBL" id="GAB1312863.1"/>
    </source>
</evidence>
<dbReference type="EMBL" id="BAAFSV010000002">
    <property type="protein sequence ID" value="GAB1312863.1"/>
    <property type="molecule type" value="Genomic_DNA"/>
</dbReference>
<keyword evidence="1" id="KW-1133">Transmembrane helix</keyword>
<organism evidence="2 3">
    <name type="scientific">Madurella fahalii</name>
    <dbReference type="NCBI Taxonomy" id="1157608"/>
    <lineage>
        <taxon>Eukaryota</taxon>
        <taxon>Fungi</taxon>
        <taxon>Dikarya</taxon>
        <taxon>Ascomycota</taxon>
        <taxon>Pezizomycotina</taxon>
        <taxon>Sordariomycetes</taxon>
        <taxon>Sordariomycetidae</taxon>
        <taxon>Sordariales</taxon>
        <taxon>Sordariales incertae sedis</taxon>
        <taxon>Madurella</taxon>
    </lineage>
</organism>
<dbReference type="Proteomes" id="UP001628179">
    <property type="component" value="Unassembled WGS sequence"/>
</dbReference>
<accession>A0ABQ0G514</accession>
<protein>
    <submittedName>
        <fullName evidence="2">Uncharacterized protein</fullName>
    </submittedName>
</protein>
<keyword evidence="1" id="KW-0472">Membrane</keyword>
<gene>
    <name evidence="2" type="ORF">MFIFM68171_03073</name>
</gene>
<evidence type="ECO:0000313" key="3">
    <source>
        <dbReference type="Proteomes" id="UP001628179"/>
    </source>
</evidence>